<evidence type="ECO:0000259" key="5">
    <source>
        <dbReference type="PROSITE" id="PS51005"/>
    </source>
</evidence>
<evidence type="ECO:0000256" key="2">
    <source>
        <dbReference type="ARBA" id="ARBA00023125"/>
    </source>
</evidence>
<reference evidence="6" key="1">
    <citation type="journal article" date="2013" name="J. Plant Res.">
        <title>Effect of fungi and light on seed germination of three Opuntia species from semiarid lands of central Mexico.</title>
        <authorList>
            <person name="Delgado-Sanchez P."/>
            <person name="Jimenez-Bremont J.F."/>
            <person name="Guerrero-Gonzalez Mde L."/>
            <person name="Flores J."/>
        </authorList>
    </citation>
    <scope>NUCLEOTIDE SEQUENCE</scope>
    <source>
        <tissue evidence="6">Cladode</tissue>
    </source>
</reference>
<dbReference type="FunFam" id="2.170.150.80:FF:000006">
    <property type="entry name" value="NAC domain-containing protein 100-like"/>
    <property type="match status" value="1"/>
</dbReference>
<dbReference type="GO" id="GO:0000976">
    <property type="term" value="F:transcription cis-regulatory region binding"/>
    <property type="evidence" value="ECO:0007669"/>
    <property type="project" value="UniProtKB-ARBA"/>
</dbReference>
<dbReference type="InterPro" id="IPR003441">
    <property type="entry name" value="NAC-dom"/>
</dbReference>
<dbReference type="GO" id="GO:0006355">
    <property type="term" value="P:regulation of DNA-templated transcription"/>
    <property type="evidence" value="ECO:0007669"/>
    <property type="project" value="InterPro"/>
</dbReference>
<accession>A0A7C8ZPX3</accession>
<keyword evidence="2" id="KW-0238">DNA-binding</keyword>
<proteinExistence type="predicted"/>
<sequence>MESYSGISSEEDQEQMMELPPGFRFHPTDEELITHYLAKKVLNSNFSAAAIGQADLNKVEPWDLPKMANMGEKEWYFFCLRDRKYPTGQRTNRATEAGYWKATGKDKEIYRAKMLVGMKKTLVFYTGRAPKGEKTNWVMHEYRLDGKYSKDNLPKTAQNEWVISRVFKKSSGMKQPIDIRGFMSFEELQPALLPPLTDSSPYEVSEANAAMLANQSHVTCFSSHPLVAENHKGPPITTTTAPIQEDHAMVEQNMADFQFADSLLMQDEPIVKFLLEGKGTSKTELSVETSFSVSDMIQNPAGPVSLDCLWNY</sequence>
<dbReference type="Pfam" id="PF02365">
    <property type="entry name" value="NAM"/>
    <property type="match status" value="1"/>
</dbReference>
<dbReference type="InterPro" id="IPR036093">
    <property type="entry name" value="NAC_dom_sf"/>
</dbReference>
<dbReference type="EMBL" id="GISG01152653">
    <property type="protein sequence ID" value="MBA4647817.1"/>
    <property type="molecule type" value="Transcribed_RNA"/>
</dbReference>
<name>A0A7C8ZPX3_OPUST</name>
<protein>
    <recommendedName>
        <fullName evidence="5">NAC domain-containing protein</fullName>
    </recommendedName>
</protein>
<dbReference type="PANTHER" id="PTHR31744:SF219">
    <property type="entry name" value="NAC DOMAIN-CONTAINING PROTEIN 4"/>
    <property type="match status" value="1"/>
</dbReference>
<dbReference type="PANTHER" id="PTHR31744">
    <property type="entry name" value="PROTEIN CUP-SHAPED COTYLEDON 2-RELATED"/>
    <property type="match status" value="1"/>
</dbReference>
<evidence type="ECO:0000256" key="3">
    <source>
        <dbReference type="ARBA" id="ARBA00023163"/>
    </source>
</evidence>
<dbReference type="SUPFAM" id="SSF101941">
    <property type="entry name" value="NAC domain"/>
    <property type="match status" value="1"/>
</dbReference>
<dbReference type="PROSITE" id="PS51005">
    <property type="entry name" value="NAC"/>
    <property type="match status" value="1"/>
</dbReference>
<reference evidence="6" key="2">
    <citation type="submission" date="2020-07" db="EMBL/GenBank/DDBJ databases">
        <authorList>
            <person name="Vera ALvarez R."/>
            <person name="Arias-Moreno D.M."/>
            <person name="Jimenez-Jacinto V."/>
            <person name="Jimenez-Bremont J.F."/>
            <person name="Swaminathan K."/>
            <person name="Moose S.P."/>
            <person name="Guerrero-Gonzalez M.L."/>
            <person name="Marino-Ramirez L."/>
            <person name="Landsman D."/>
            <person name="Rodriguez-Kessler M."/>
            <person name="Delgado-Sanchez P."/>
        </authorList>
    </citation>
    <scope>NUCLEOTIDE SEQUENCE</scope>
    <source>
        <tissue evidence="6">Cladode</tissue>
    </source>
</reference>
<keyword evidence="3" id="KW-0804">Transcription</keyword>
<evidence type="ECO:0000256" key="4">
    <source>
        <dbReference type="ARBA" id="ARBA00023242"/>
    </source>
</evidence>
<organism evidence="6">
    <name type="scientific">Opuntia streptacantha</name>
    <name type="common">Prickly pear cactus</name>
    <name type="synonym">Opuntia cardona</name>
    <dbReference type="NCBI Taxonomy" id="393608"/>
    <lineage>
        <taxon>Eukaryota</taxon>
        <taxon>Viridiplantae</taxon>
        <taxon>Streptophyta</taxon>
        <taxon>Embryophyta</taxon>
        <taxon>Tracheophyta</taxon>
        <taxon>Spermatophyta</taxon>
        <taxon>Magnoliopsida</taxon>
        <taxon>eudicotyledons</taxon>
        <taxon>Gunneridae</taxon>
        <taxon>Pentapetalae</taxon>
        <taxon>Caryophyllales</taxon>
        <taxon>Cactineae</taxon>
        <taxon>Cactaceae</taxon>
        <taxon>Opuntioideae</taxon>
        <taxon>Opuntia</taxon>
    </lineage>
</organism>
<dbReference type="AlphaFoldDB" id="A0A7C8ZPX3"/>
<evidence type="ECO:0000256" key="1">
    <source>
        <dbReference type="ARBA" id="ARBA00023015"/>
    </source>
</evidence>
<evidence type="ECO:0000313" key="6">
    <source>
        <dbReference type="EMBL" id="MBA4647817.1"/>
    </source>
</evidence>
<keyword evidence="4" id="KW-0539">Nucleus</keyword>
<keyword evidence="1" id="KW-0805">Transcription regulation</keyword>
<dbReference type="Gene3D" id="2.170.150.80">
    <property type="entry name" value="NAC domain"/>
    <property type="match status" value="1"/>
</dbReference>
<feature type="domain" description="NAC" evidence="5">
    <location>
        <begin position="19"/>
        <end position="169"/>
    </location>
</feature>